<proteinExistence type="predicted"/>
<gene>
    <name evidence="2" type="ORF">WOLCODRAFT_24054</name>
</gene>
<evidence type="ECO:0000256" key="1">
    <source>
        <dbReference type="SAM" id="MobiDB-lite"/>
    </source>
</evidence>
<organism evidence="2 3">
    <name type="scientific">Wolfiporia cocos (strain MD-104)</name>
    <name type="common">Brown rot fungus</name>
    <dbReference type="NCBI Taxonomy" id="742152"/>
    <lineage>
        <taxon>Eukaryota</taxon>
        <taxon>Fungi</taxon>
        <taxon>Dikarya</taxon>
        <taxon>Basidiomycota</taxon>
        <taxon>Agaricomycotina</taxon>
        <taxon>Agaricomycetes</taxon>
        <taxon>Polyporales</taxon>
        <taxon>Phaeolaceae</taxon>
        <taxon>Wolfiporia</taxon>
    </lineage>
</organism>
<dbReference type="AlphaFoldDB" id="A0A2H3JFR3"/>
<keyword evidence="3" id="KW-1185">Reference proteome</keyword>
<dbReference type="EMBL" id="KB468053">
    <property type="protein sequence ID" value="PCH40385.1"/>
    <property type="molecule type" value="Genomic_DNA"/>
</dbReference>
<protein>
    <submittedName>
        <fullName evidence="2">Uncharacterized protein</fullName>
    </submittedName>
</protein>
<reference evidence="2 3" key="1">
    <citation type="journal article" date="2012" name="Science">
        <title>The Paleozoic origin of enzymatic lignin decomposition reconstructed from 31 fungal genomes.</title>
        <authorList>
            <person name="Floudas D."/>
            <person name="Binder M."/>
            <person name="Riley R."/>
            <person name="Barry K."/>
            <person name="Blanchette R.A."/>
            <person name="Henrissat B."/>
            <person name="Martinez A.T."/>
            <person name="Otillar R."/>
            <person name="Spatafora J.W."/>
            <person name="Yadav J.S."/>
            <person name="Aerts A."/>
            <person name="Benoit I."/>
            <person name="Boyd A."/>
            <person name="Carlson A."/>
            <person name="Copeland A."/>
            <person name="Coutinho P.M."/>
            <person name="de Vries R.P."/>
            <person name="Ferreira P."/>
            <person name="Findley K."/>
            <person name="Foster B."/>
            <person name="Gaskell J."/>
            <person name="Glotzer D."/>
            <person name="Gorecki P."/>
            <person name="Heitman J."/>
            <person name="Hesse C."/>
            <person name="Hori C."/>
            <person name="Igarashi K."/>
            <person name="Jurgens J.A."/>
            <person name="Kallen N."/>
            <person name="Kersten P."/>
            <person name="Kohler A."/>
            <person name="Kuees U."/>
            <person name="Kumar T.K.A."/>
            <person name="Kuo A."/>
            <person name="LaButti K."/>
            <person name="Larrondo L.F."/>
            <person name="Lindquist E."/>
            <person name="Ling A."/>
            <person name="Lombard V."/>
            <person name="Lucas S."/>
            <person name="Lundell T."/>
            <person name="Martin R."/>
            <person name="McLaughlin D.J."/>
            <person name="Morgenstern I."/>
            <person name="Morin E."/>
            <person name="Murat C."/>
            <person name="Nagy L.G."/>
            <person name="Nolan M."/>
            <person name="Ohm R.A."/>
            <person name="Patyshakuliyeva A."/>
            <person name="Rokas A."/>
            <person name="Ruiz-Duenas F.J."/>
            <person name="Sabat G."/>
            <person name="Salamov A."/>
            <person name="Samejima M."/>
            <person name="Schmutz J."/>
            <person name="Slot J.C."/>
            <person name="St John F."/>
            <person name="Stenlid J."/>
            <person name="Sun H."/>
            <person name="Sun S."/>
            <person name="Syed K."/>
            <person name="Tsang A."/>
            <person name="Wiebenga A."/>
            <person name="Young D."/>
            <person name="Pisabarro A."/>
            <person name="Eastwood D.C."/>
            <person name="Martin F."/>
            <person name="Cullen D."/>
            <person name="Grigoriev I.V."/>
            <person name="Hibbett D.S."/>
        </authorList>
    </citation>
    <scope>NUCLEOTIDE SEQUENCE [LARGE SCALE GENOMIC DNA]</scope>
    <source>
        <strain evidence="2 3">MD-104</strain>
    </source>
</reference>
<dbReference type="Proteomes" id="UP000218811">
    <property type="component" value="Unassembled WGS sequence"/>
</dbReference>
<evidence type="ECO:0000313" key="2">
    <source>
        <dbReference type="EMBL" id="PCH40385.1"/>
    </source>
</evidence>
<evidence type="ECO:0000313" key="3">
    <source>
        <dbReference type="Proteomes" id="UP000218811"/>
    </source>
</evidence>
<sequence>MSVNEDSHRPPGVRGRFASESSYNVPLQAVDHRHAEIIPPRPDTFSVNTTHRAVQQWQAAGRPGEQVALAPDIGARLNARQLRRIAQIDKINKSALPSFPLHQAPQSTRDVLYDSAFELQPARKAYSDPRSSRADVATQLWQVESYLQVVLLRVKDWLPQRLWIGAEPVQDSRLKGNSLMKALATMLVAFAVFDISDEESEAVAALALRVYVCLSGLCEPSAEFFKSWLIHSAKSHFAAAWQLEVPTSIPNIQDKNLVKESLPRALGAVAFSTHLALSNEIWPSHWFSECVHILIDRVTCIEQLKALSKMTTIGGETLFDATTARDILLELNRGLPKLPELDDAANLWNDQNASALIRVSIFVADRAWASS</sequence>
<accession>A0A2H3JFR3</accession>
<name>A0A2H3JFR3_WOLCO</name>
<feature type="region of interest" description="Disordered" evidence="1">
    <location>
        <begin position="1"/>
        <end position="20"/>
    </location>
</feature>